<protein>
    <submittedName>
        <fullName evidence="4">ABC transporter substrate-binding protein</fullName>
    </submittedName>
</protein>
<dbReference type="EMBL" id="JBHSCQ010000002">
    <property type="protein sequence ID" value="MFC4264082.1"/>
    <property type="molecule type" value="Genomic_DNA"/>
</dbReference>
<dbReference type="PANTHER" id="PTHR35936">
    <property type="entry name" value="MEMBRANE-BOUND LYTIC MUREIN TRANSGLYCOSYLASE F"/>
    <property type="match status" value="1"/>
</dbReference>
<reference evidence="5" key="1">
    <citation type="journal article" date="2019" name="Int. J. Syst. Evol. Microbiol.">
        <title>The Global Catalogue of Microorganisms (GCM) 10K type strain sequencing project: providing services to taxonomists for standard genome sequencing and annotation.</title>
        <authorList>
            <consortium name="The Broad Institute Genomics Platform"/>
            <consortium name="The Broad Institute Genome Sequencing Center for Infectious Disease"/>
            <person name="Wu L."/>
            <person name="Ma J."/>
        </authorList>
    </citation>
    <scope>NUCLEOTIDE SEQUENCE [LARGE SCALE GENOMIC DNA]</scope>
    <source>
        <strain evidence="5">CGMCC 1.10698</strain>
    </source>
</reference>
<gene>
    <name evidence="4" type="ORF">ACFOW9_00525</name>
</gene>
<sequence>MHSSLNTSTKSVSRWVLSCVAVSALLMTTACGGQSLSGNSQSSAPADSAFTATPAPTEDLAKTAIDAIKADPALTAMLPASMRSSGLRMTTSEGYPPMEMFATDGSTLIGVDPSLGRAIANKLGVAISIKNEDFNAQIPGITTGRYDIIMSSMTDNPERRKTVSFVDYVQSGSGWVVKKGNPAKLGAPDTACGKTIAVIDNGSSLALVEGFNKDCVAAGKPAINILKFAGDQEAILQVRNGRADAGVNDYPVAAYRAQTSDGVLDAAVIDGPTSPWGIAMSQKDPKVVEAVQKALQALITEGSYGKILDAWNVQKMAVTSAVVNDGK</sequence>
<dbReference type="Proteomes" id="UP001595773">
    <property type="component" value="Unassembled WGS sequence"/>
</dbReference>
<evidence type="ECO:0000259" key="3">
    <source>
        <dbReference type="SMART" id="SM00062"/>
    </source>
</evidence>
<evidence type="ECO:0000313" key="5">
    <source>
        <dbReference type="Proteomes" id="UP001595773"/>
    </source>
</evidence>
<evidence type="ECO:0000313" key="4">
    <source>
        <dbReference type="EMBL" id="MFC4264082.1"/>
    </source>
</evidence>
<accession>A0ABV8QWE8</accession>
<evidence type="ECO:0000256" key="2">
    <source>
        <dbReference type="SAM" id="SignalP"/>
    </source>
</evidence>
<proteinExistence type="predicted"/>
<dbReference type="Pfam" id="PF00497">
    <property type="entry name" value="SBP_bac_3"/>
    <property type="match status" value="1"/>
</dbReference>
<keyword evidence="1 2" id="KW-0732">Signal</keyword>
<name>A0ABV8QWE8_9MICC</name>
<feature type="signal peptide" evidence="2">
    <location>
        <begin position="1"/>
        <end position="32"/>
    </location>
</feature>
<dbReference type="Gene3D" id="3.40.190.10">
    <property type="entry name" value="Periplasmic binding protein-like II"/>
    <property type="match status" value="2"/>
</dbReference>
<dbReference type="SUPFAM" id="SSF53850">
    <property type="entry name" value="Periplasmic binding protein-like II"/>
    <property type="match status" value="1"/>
</dbReference>
<dbReference type="PANTHER" id="PTHR35936:SF17">
    <property type="entry name" value="ARGININE-BINDING EXTRACELLULAR PROTEIN ARTP"/>
    <property type="match status" value="1"/>
</dbReference>
<evidence type="ECO:0000256" key="1">
    <source>
        <dbReference type="ARBA" id="ARBA00022729"/>
    </source>
</evidence>
<feature type="domain" description="Solute-binding protein family 3/N-terminal" evidence="3">
    <location>
        <begin position="86"/>
        <end position="315"/>
    </location>
</feature>
<feature type="chain" id="PRO_5046988964" evidence="2">
    <location>
        <begin position="33"/>
        <end position="327"/>
    </location>
</feature>
<organism evidence="4 5">
    <name type="scientific">Arthrobacter cryoconiti</name>
    <dbReference type="NCBI Taxonomy" id="748907"/>
    <lineage>
        <taxon>Bacteria</taxon>
        <taxon>Bacillati</taxon>
        <taxon>Actinomycetota</taxon>
        <taxon>Actinomycetes</taxon>
        <taxon>Micrococcales</taxon>
        <taxon>Micrococcaceae</taxon>
        <taxon>Arthrobacter</taxon>
    </lineage>
</organism>
<dbReference type="SMART" id="SM00062">
    <property type="entry name" value="PBPb"/>
    <property type="match status" value="1"/>
</dbReference>
<keyword evidence="5" id="KW-1185">Reference proteome</keyword>
<dbReference type="InterPro" id="IPR001638">
    <property type="entry name" value="Solute-binding_3/MltF_N"/>
</dbReference>
<dbReference type="RefSeq" id="WP_230068594.1">
    <property type="nucleotide sequence ID" value="NZ_BAABLL010000013.1"/>
</dbReference>
<dbReference type="CDD" id="cd01004">
    <property type="entry name" value="PBP2_MidA_like"/>
    <property type="match status" value="1"/>
</dbReference>
<comment type="caution">
    <text evidence="4">The sequence shown here is derived from an EMBL/GenBank/DDBJ whole genome shotgun (WGS) entry which is preliminary data.</text>
</comment>